<evidence type="ECO:0000313" key="13">
    <source>
        <dbReference type="EMBL" id="GAA0241574.1"/>
    </source>
</evidence>
<dbReference type="Proteomes" id="UP001500967">
    <property type="component" value="Unassembled WGS sequence"/>
</dbReference>
<keyword evidence="5" id="KW-0547">Nucleotide-binding</keyword>
<proteinExistence type="predicted"/>
<evidence type="ECO:0000256" key="2">
    <source>
        <dbReference type="ARBA" id="ARBA00012438"/>
    </source>
</evidence>
<protein>
    <recommendedName>
        <fullName evidence="2">histidine kinase</fullName>
        <ecNumber evidence="2">2.7.13.3</ecNumber>
    </recommendedName>
</protein>
<accession>A0ABN0U7W9</accession>
<dbReference type="SUPFAM" id="SSF55874">
    <property type="entry name" value="ATPase domain of HSP90 chaperone/DNA topoisomerase II/histidine kinase"/>
    <property type="match status" value="1"/>
</dbReference>
<dbReference type="Gene3D" id="3.30.565.10">
    <property type="entry name" value="Histidine kinase-like ATPase, C-terminal domain"/>
    <property type="match status" value="1"/>
</dbReference>
<keyword evidence="8" id="KW-0902">Two-component regulatory system</keyword>
<keyword evidence="4" id="KW-0808">Transferase</keyword>
<dbReference type="InterPro" id="IPR011712">
    <property type="entry name" value="Sig_transdc_His_kin_sub3_dim/P"/>
</dbReference>
<evidence type="ECO:0000256" key="1">
    <source>
        <dbReference type="ARBA" id="ARBA00000085"/>
    </source>
</evidence>
<dbReference type="Gene3D" id="1.20.5.1930">
    <property type="match status" value="1"/>
</dbReference>
<evidence type="ECO:0000259" key="11">
    <source>
        <dbReference type="Pfam" id="PF02518"/>
    </source>
</evidence>
<name>A0ABN0U7W9_9ACTN</name>
<keyword evidence="7" id="KW-0067">ATP-binding</keyword>
<feature type="region of interest" description="Disordered" evidence="9">
    <location>
        <begin position="331"/>
        <end position="351"/>
    </location>
</feature>
<keyword evidence="10" id="KW-0812">Transmembrane</keyword>
<dbReference type="InterPro" id="IPR050482">
    <property type="entry name" value="Sensor_HK_TwoCompSys"/>
</dbReference>
<evidence type="ECO:0000259" key="12">
    <source>
        <dbReference type="Pfam" id="PF07730"/>
    </source>
</evidence>
<feature type="domain" description="Histidine kinase/HSP90-like ATPase" evidence="11">
    <location>
        <begin position="267"/>
        <end position="349"/>
    </location>
</feature>
<evidence type="ECO:0000256" key="9">
    <source>
        <dbReference type="SAM" id="MobiDB-lite"/>
    </source>
</evidence>
<keyword evidence="14" id="KW-1185">Reference proteome</keyword>
<evidence type="ECO:0000256" key="7">
    <source>
        <dbReference type="ARBA" id="ARBA00022840"/>
    </source>
</evidence>
<feature type="transmembrane region" description="Helical" evidence="10">
    <location>
        <begin position="77"/>
        <end position="98"/>
    </location>
</feature>
<feature type="transmembrane region" description="Helical" evidence="10">
    <location>
        <begin position="12"/>
        <end position="37"/>
    </location>
</feature>
<keyword evidence="6" id="KW-0418">Kinase</keyword>
<dbReference type="Pfam" id="PF07730">
    <property type="entry name" value="HisKA_3"/>
    <property type="match status" value="1"/>
</dbReference>
<dbReference type="InterPro" id="IPR003594">
    <property type="entry name" value="HATPase_dom"/>
</dbReference>
<dbReference type="RefSeq" id="WP_344649296.1">
    <property type="nucleotide sequence ID" value="NZ_BAAAGX010000010.1"/>
</dbReference>
<keyword evidence="10" id="KW-1133">Transmembrane helix</keyword>
<sequence length="351" mass="36181">MRRRSWPSVVHVLTGLPVALLGVAVILPALGVAVVSARPVRAVVAGRTAAQRRRFAALLDVEIAEVTAVRRQTGYHLLALPLGALGFAAVAGTASYGLALLVTARPVGAVAVVVAVGAAHALARLDAVLARRLLGPTAAEALDARLAELARTRAQTIAAADAERRRIERDLHDGTQQRLVALAMTLGAARTALADGPGRDAVESAHQEAKAVLAELRGFVRGLHPAVLDDRGLDAALSGLVAGLPQPVELHVEVGGRCPQAIEAIAYFVVSEALTNVTRHARASRVAVTVVRRDGRLRLTVDDDGVGGATGRPGGGLEGLAQRVASVDGTFRIGSPPGGPTRVEAELPCGS</sequence>
<evidence type="ECO:0000313" key="14">
    <source>
        <dbReference type="Proteomes" id="UP001500967"/>
    </source>
</evidence>
<keyword evidence="10" id="KW-0472">Membrane</keyword>
<dbReference type="EC" id="2.7.13.3" evidence="2"/>
<dbReference type="PANTHER" id="PTHR24421">
    <property type="entry name" value="NITRATE/NITRITE SENSOR PROTEIN NARX-RELATED"/>
    <property type="match status" value="1"/>
</dbReference>
<comment type="catalytic activity">
    <reaction evidence="1">
        <text>ATP + protein L-histidine = ADP + protein N-phospho-L-histidine.</text>
        <dbReference type="EC" id="2.7.13.3"/>
    </reaction>
</comment>
<evidence type="ECO:0000256" key="10">
    <source>
        <dbReference type="SAM" id="Phobius"/>
    </source>
</evidence>
<organism evidence="13 14">
    <name type="scientific">Cryptosporangium japonicum</name>
    <dbReference type="NCBI Taxonomy" id="80872"/>
    <lineage>
        <taxon>Bacteria</taxon>
        <taxon>Bacillati</taxon>
        <taxon>Actinomycetota</taxon>
        <taxon>Actinomycetes</taxon>
        <taxon>Cryptosporangiales</taxon>
        <taxon>Cryptosporangiaceae</taxon>
        <taxon>Cryptosporangium</taxon>
    </lineage>
</organism>
<gene>
    <name evidence="13" type="ORF">GCM10009539_28720</name>
</gene>
<evidence type="ECO:0000256" key="6">
    <source>
        <dbReference type="ARBA" id="ARBA00022777"/>
    </source>
</evidence>
<evidence type="ECO:0000256" key="3">
    <source>
        <dbReference type="ARBA" id="ARBA00022553"/>
    </source>
</evidence>
<reference evidence="13 14" key="1">
    <citation type="journal article" date="2019" name="Int. J. Syst. Evol. Microbiol.">
        <title>The Global Catalogue of Microorganisms (GCM) 10K type strain sequencing project: providing services to taxonomists for standard genome sequencing and annotation.</title>
        <authorList>
            <consortium name="The Broad Institute Genomics Platform"/>
            <consortium name="The Broad Institute Genome Sequencing Center for Infectious Disease"/>
            <person name="Wu L."/>
            <person name="Ma J."/>
        </authorList>
    </citation>
    <scope>NUCLEOTIDE SEQUENCE [LARGE SCALE GENOMIC DNA]</scope>
    <source>
        <strain evidence="13 14">JCM 10425</strain>
    </source>
</reference>
<dbReference type="PANTHER" id="PTHR24421:SF10">
    <property type="entry name" value="NITRATE_NITRITE SENSOR PROTEIN NARQ"/>
    <property type="match status" value="1"/>
</dbReference>
<dbReference type="EMBL" id="BAAAGX010000010">
    <property type="protein sequence ID" value="GAA0241574.1"/>
    <property type="molecule type" value="Genomic_DNA"/>
</dbReference>
<dbReference type="InterPro" id="IPR036890">
    <property type="entry name" value="HATPase_C_sf"/>
</dbReference>
<evidence type="ECO:0000256" key="8">
    <source>
        <dbReference type="ARBA" id="ARBA00023012"/>
    </source>
</evidence>
<evidence type="ECO:0000256" key="5">
    <source>
        <dbReference type="ARBA" id="ARBA00022741"/>
    </source>
</evidence>
<dbReference type="CDD" id="cd16917">
    <property type="entry name" value="HATPase_UhpB-NarQ-NarX-like"/>
    <property type="match status" value="1"/>
</dbReference>
<evidence type="ECO:0000256" key="4">
    <source>
        <dbReference type="ARBA" id="ARBA00022679"/>
    </source>
</evidence>
<feature type="domain" description="Signal transduction histidine kinase subgroup 3 dimerisation and phosphoacceptor" evidence="12">
    <location>
        <begin position="163"/>
        <end position="228"/>
    </location>
</feature>
<keyword evidence="3" id="KW-0597">Phosphoprotein</keyword>
<feature type="transmembrane region" description="Helical" evidence="10">
    <location>
        <begin position="104"/>
        <end position="123"/>
    </location>
</feature>
<dbReference type="Pfam" id="PF02518">
    <property type="entry name" value="HATPase_c"/>
    <property type="match status" value="1"/>
</dbReference>
<comment type="caution">
    <text evidence="13">The sequence shown here is derived from an EMBL/GenBank/DDBJ whole genome shotgun (WGS) entry which is preliminary data.</text>
</comment>